<sequence>MVVYIEYAFAENALLDGLLLYLSLKCVRLRVSIPRLILASAAGGAESLLFPVLSLPVWAGYLAKLLGGVLLAVLGCPSRKLAPHVRMCAVFFFLTFALGGLLAAVSSFFGAEFVEGRGFWVTRSPVVFVLTLAGCFAAGTTAFLKVFFRRRAVARASVACEIEGVRTIHCDALYDSGNLLCFRGEPVSLLTPVAALALFRGAAKPVGRLTMHTAGGEKTSPVFRAKRLTAGEKTWEGALFAVGEIGIPGHPVLLNADLWEGVHADPCRSEKLAAKDKGDGERHPLFKRE</sequence>
<evidence type="ECO:0000256" key="1">
    <source>
        <dbReference type="SAM" id="Phobius"/>
    </source>
</evidence>
<feature type="transmembrane region" description="Helical" evidence="1">
    <location>
        <begin position="88"/>
        <end position="111"/>
    </location>
</feature>
<dbReference type="GO" id="GO:0030436">
    <property type="term" value="P:asexual sporulation"/>
    <property type="evidence" value="ECO:0007669"/>
    <property type="project" value="InterPro"/>
</dbReference>
<feature type="transmembrane region" description="Helical" evidence="1">
    <location>
        <begin position="36"/>
        <end position="53"/>
    </location>
</feature>
<evidence type="ECO:0000313" key="2">
    <source>
        <dbReference type="EMBL" id="HIZ72466.1"/>
    </source>
</evidence>
<reference evidence="2" key="2">
    <citation type="submission" date="2021-04" db="EMBL/GenBank/DDBJ databases">
        <authorList>
            <person name="Gilroy R."/>
        </authorList>
    </citation>
    <scope>NUCLEOTIDE SEQUENCE</scope>
    <source>
        <strain evidence="2">ChiW7-2402</strain>
    </source>
</reference>
<organism evidence="2 3">
    <name type="scientific">Candidatus Gallimonas intestinavium</name>
    <dbReference type="NCBI Taxonomy" id="2838603"/>
    <lineage>
        <taxon>Bacteria</taxon>
        <taxon>Bacillati</taxon>
        <taxon>Bacillota</taxon>
        <taxon>Clostridia</taxon>
        <taxon>Candidatus Gallimonas</taxon>
    </lineage>
</organism>
<accession>A0A9D2G587</accession>
<dbReference type="InterPro" id="IPR005081">
    <property type="entry name" value="SpoIIGA"/>
</dbReference>
<dbReference type="Pfam" id="PF03419">
    <property type="entry name" value="Peptidase_U4"/>
    <property type="match status" value="1"/>
</dbReference>
<keyword evidence="1" id="KW-0472">Membrane</keyword>
<protein>
    <submittedName>
        <fullName evidence="2">Sigma-E processing peptidase SpoIIGA</fullName>
    </submittedName>
</protein>
<reference evidence="2" key="1">
    <citation type="journal article" date="2021" name="PeerJ">
        <title>Extensive microbial diversity within the chicken gut microbiome revealed by metagenomics and culture.</title>
        <authorList>
            <person name="Gilroy R."/>
            <person name="Ravi A."/>
            <person name="Getino M."/>
            <person name="Pursley I."/>
            <person name="Horton D.L."/>
            <person name="Alikhan N.F."/>
            <person name="Baker D."/>
            <person name="Gharbi K."/>
            <person name="Hall N."/>
            <person name="Watson M."/>
            <person name="Adriaenssens E.M."/>
            <person name="Foster-Nyarko E."/>
            <person name="Jarju S."/>
            <person name="Secka A."/>
            <person name="Antonio M."/>
            <person name="Oren A."/>
            <person name="Chaudhuri R.R."/>
            <person name="La Ragione R."/>
            <person name="Hildebrand F."/>
            <person name="Pallen M.J."/>
        </authorList>
    </citation>
    <scope>NUCLEOTIDE SEQUENCE</scope>
    <source>
        <strain evidence="2">ChiW7-2402</strain>
    </source>
</reference>
<feature type="transmembrane region" description="Helical" evidence="1">
    <location>
        <begin position="59"/>
        <end position="76"/>
    </location>
</feature>
<proteinExistence type="predicted"/>
<comment type="caution">
    <text evidence="2">The sequence shown here is derived from an EMBL/GenBank/DDBJ whole genome shotgun (WGS) entry which is preliminary data.</text>
</comment>
<name>A0A9D2G587_9FIRM</name>
<feature type="transmembrane region" description="Helical" evidence="1">
    <location>
        <begin position="126"/>
        <end position="148"/>
    </location>
</feature>
<dbReference type="EMBL" id="DXBB01000044">
    <property type="protein sequence ID" value="HIZ72466.1"/>
    <property type="molecule type" value="Genomic_DNA"/>
</dbReference>
<keyword evidence="1" id="KW-1133">Transmembrane helix</keyword>
<gene>
    <name evidence="2" type="ORF">H9964_02665</name>
</gene>
<dbReference type="Proteomes" id="UP000824102">
    <property type="component" value="Unassembled WGS sequence"/>
</dbReference>
<evidence type="ECO:0000313" key="3">
    <source>
        <dbReference type="Proteomes" id="UP000824102"/>
    </source>
</evidence>
<dbReference type="GO" id="GO:0004190">
    <property type="term" value="F:aspartic-type endopeptidase activity"/>
    <property type="evidence" value="ECO:0007669"/>
    <property type="project" value="InterPro"/>
</dbReference>
<dbReference type="AlphaFoldDB" id="A0A9D2G587"/>
<dbReference type="GO" id="GO:0006508">
    <property type="term" value="P:proteolysis"/>
    <property type="evidence" value="ECO:0007669"/>
    <property type="project" value="InterPro"/>
</dbReference>
<keyword evidence="1" id="KW-0812">Transmembrane</keyword>